<gene>
    <name evidence="1" type="ORF">VW35_08405</name>
</gene>
<reference evidence="1 2" key="1">
    <citation type="submission" date="2015-03" db="EMBL/GenBank/DDBJ databases">
        <authorList>
            <person name="Hassan Y.I."/>
            <person name="Lepp D."/>
            <person name="Zhou T."/>
        </authorList>
    </citation>
    <scope>NUCLEOTIDE SEQUENCE [LARGE SCALE GENOMIC DNA]</scope>
    <source>
        <strain evidence="1 2">GH2-10</strain>
    </source>
</reference>
<dbReference type="AlphaFoldDB" id="A0A0F5LDC3"/>
<evidence type="ECO:0000313" key="2">
    <source>
        <dbReference type="Proteomes" id="UP000033514"/>
    </source>
</evidence>
<dbReference type="EMBL" id="LAJG01000014">
    <property type="protein sequence ID" value="KKB80391.1"/>
    <property type="molecule type" value="Genomic_DNA"/>
</dbReference>
<protein>
    <submittedName>
        <fullName evidence="1">Uncharacterized protein</fullName>
    </submittedName>
</protein>
<dbReference type="PATRIC" id="fig|361041.3.peg.1027"/>
<organism evidence="1 2">
    <name type="scientific">Devosia soli</name>
    <dbReference type="NCBI Taxonomy" id="361041"/>
    <lineage>
        <taxon>Bacteria</taxon>
        <taxon>Pseudomonadati</taxon>
        <taxon>Pseudomonadota</taxon>
        <taxon>Alphaproteobacteria</taxon>
        <taxon>Hyphomicrobiales</taxon>
        <taxon>Devosiaceae</taxon>
        <taxon>Devosia</taxon>
    </lineage>
</organism>
<keyword evidence="2" id="KW-1185">Reference proteome</keyword>
<proteinExistence type="predicted"/>
<sequence>MVDEYEVLVGERRFVLFIKSELNVFGLLSPLTEAHCTYKQTFPLTLSSGLSSEAYIALETQGFYFEQDRWQASADDDGSAFSQIWRD</sequence>
<comment type="caution">
    <text evidence="1">The sequence shown here is derived from an EMBL/GenBank/DDBJ whole genome shotgun (WGS) entry which is preliminary data.</text>
</comment>
<dbReference type="RefSeq" id="WP_046142454.1">
    <property type="nucleotide sequence ID" value="NZ_LAJG01000014.1"/>
</dbReference>
<evidence type="ECO:0000313" key="1">
    <source>
        <dbReference type="EMBL" id="KKB80391.1"/>
    </source>
</evidence>
<name>A0A0F5LDC3_9HYPH</name>
<dbReference type="Proteomes" id="UP000033514">
    <property type="component" value="Unassembled WGS sequence"/>
</dbReference>
<accession>A0A0F5LDC3</accession>